<dbReference type="InterPro" id="IPR020590">
    <property type="entry name" value="Guanylate_kinase_CS"/>
</dbReference>
<evidence type="ECO:0000313" key="16">
    <source>
        <dbReference type="Proteomes" id="UP000704068"/>
    </source>
</evidence>
<keyword evidence="8 13" id="KW-0547">Nucleotide-binding</keyword>
<evidence type="ECO:0000256" key="2">
    <source>
        <dbReference type="ARBA" id="ARBA00004496"/>
    </source>
</evidence>
<dbReference type="SMART" id="SM00072">
    <property type="entry name" value="GuKc"/>
    <property type="match status" value="1"/>
</dbReference>
<proteinExistence type="inferred from homology"/>
<organism evidence="15 16">
    <name type="scientific">Alloprevotella tannerae</name>
    <dbReference type="NCBI Taxonomy" id="76122"/>
    <lineage>
        <taxon>Bacteria</taxon>
        <taxon>Pseudomonadati</taxon>
        <taxon>Bacteroidota</taxon>
        <taxon>Bacteroidia</taxon>
        <taxon>Bacteroidales</taxon>
        <taxon>Prevotellaceae</taxon>
        <taxon>Alloprevotella</taxon>
    </lineage>
</organism>
<evidence type="ECO:0000256" key="3">
    <source>
        <dbReference type="ARBA" id="ARBA00005790"/>
    </source>
</evidence>
<evidence type="ECO:0000313" key="15">
    <source>
        <dbReference type="EMBL" id="MBF0970328.1"/>
    </source>
</evidence>
<dbReference type="GO" id="GO:0004385">
    <property type="term" value="F:GMP kinase activity"/>
    <property type="evidence" value="ECO:0007669"/>
    <property type="project" value="UniProtKB-UniRule"/>
</dbReference>
<comment type="function">
    <text evidence="1 13">Essential for recycling GMP and indirectly, cGMP.</text>
</comment>
<evidence type="ECO:0000256" key="10">
    <source>
        <dbReference type="ARBA" id="ARBA00022840"/>
    </source>
</evidence>
<accession>A0A929WZS2</accession>
<dbReference type="Gene3D" id="3.30.63.10">
    <property type="entry name" value="Guanylate Kinase phosphate binding domain"/>
    <property type="match status" value="1"/>
</dbReference>
<dbReference type="PANTHER" id="PTHR23117:SF13">
    <property type="entry name" value="GUANYLATE KINASE"/>
    <property type="match status" value="1"/>
</dbReference>
<sequence>MAKIIVFSAPSGSGKSTIINYLMDQQLNLHFSISATSRPPRGKEQHGVEYYFLTAEDFRQRIADGEFLEFCEVYDGRYYGTLKAEVDRLLAKGENVICDVDVVGAQNIKRIYGDQALTVFIKVPSLEVLRHRLTARGTDAPEVIEERIRRADYELSEADKFDATLINDNLETVLKAAKALVSQFLDA</sequence>
<dbReference type="CDD" id="cd00071">
    <property type="entry name" value="GMPK"/>
    <property type="match status" value="1"/>
</dbReference>
<dbReference type="InterPro" id="IPR008144">
    <property type="entry name" value="Guanylate_kin-like_dom"/>
</dbReference>
<dbReference type="InterPro" id="IPR008145">
    <property type="entry name" value="GK/Ca_channel_bsu"/>
</dbReference>
<dbReference type="Gene3D" id="3.40.50.300">
    <property type="entry name" value="P-loop containing nucleotide triphosphate hydrolases"/>
    <property type="match status" value="1"/>
</dbReference>
<protein>
    <recommendedName>
        <fullName evidence="5 13">Guanylate kinase</fullName>
        <ecNumber evidence="4 13">2.7.4.8</ecNumber>
    </recommendedName>
    <alternativeName>
        <fullName evidence="11 13">GMP kinase</fullName>
    </alternativeName>
</protein>
<evidence type="ECO:0000256" key="13">
    <source>
        <dbReference type="HAMAP-Rule" id="MF_00328"/>
    </source>
</evidence>
<dbReference type="AlphaFoldDB" id="A0A929WZS2"/>
<keyword evidence="6 13" id="KW-0963">Cytoplasm</keyword>
<dbReference type="NCBIfam" id="TIGR03263">
    <property type="entry name" value="guanyl_kin"/>
    <property type="match status" value="1"/>
</dbReference>
<evidence type="ECO:0000256" key="11">
    <source>
        <dbReference type="ARBA" id="ARBA00030128"/>
    </source>
</evidence>
<dbReference type="Pfam" id="PF00625">
    <property type="entry name" value="Guanylate_kin"/>
    <property type="match status" value="1"/>
</dbReference>
<dbReference type="PANTHER" id="PTHR23117">
    <property type="entry name" value="GUANYLATE KINASE-RELATED"/>
    <property type="match status" value="1"/>
</dbReference>
<evidence type="ECO:0000259" key="14">
    <source>
        <dbReference type="PROSITE" id="PS50052"/>
    </source>
</evidence>
<comment type="similarity">
    <text evidence="3 13">Belongs to the guanylate kinase family.</text>
</comment>
<dbReference type="EMBL" id="JABZGR010000010">
    <property type="protein sequence ID" value="MBF0970328.1"/>
    <property type="molecule type" value="Genomic_DNA"/>
</dbReference>
<dbReference type="HAMAP" id="MF_00328">
    <property type="entry name" value="Guanylate_kinase"/>
    <property type="match status" value="1"/>
</dbReference>
<comment type="subcellular location">
    <subcellularLocation>
        <location evidence="2 13">Cytoplasm</location>
    </subcellularLocation>
</comment>
<dbReference type="FunFam" id="3.30.63.10:FF:000005">
    <property type="entry name" value="Guanylate kinase"/>
    <property type="match status" value="1"/>
</dbReference>
<dbReference type="PROSITE" id="PS50052">
    <property type="entry name" value="GUANYLATE_KINASE_2"/>
    <property type="match status" value="1"/>
</dbReference>
<feature type="domain" description="Guanylate kinase-like" evidence="14">
    <location>
        <begin position="2"/>
        <end position="182"/>
    </location>
</feature>
<evidence type="ECO:0000256" key="5">
    <source>
        <dbReference type="ARBA" id="ARBA00016296"/>
    </source>
</evidence>
<dbReference type="InterPro" id="IPR017665">
    <property type="entry name" value="Guanylate_kinase"/>
</dbReference>
<dbReference type="PROSITE" id="PS00856">
    <property type="entry name" value="GUANYLATE_KINASE_1"/>
    <property type="match status" value="1"/>
</dbReference>
<feature type="binding site" evidence="13">
    <location>
        <begin position="9"/>
        <end position="16"/>
    </location>
    <ligand>
        <name>ATP</name>
        <dbReference type="ChEBI" id="CHEBI:30616"/>
    </ligand>
</feature>
<comment type="catalytic activity">
    <reaction evidence="12 13">
        <text>GMP + ATP = GDP + ADP</text>
        <dbReference type="Rhea" id="RHEA:20780"/>
        <dbReference type="ChEBI" id="CHEBI:30616"/>
        <dbReference type="ChEBI" id="CHEBI:58115"/>
        <dbReference type="ChEBI" id="CHEBI:58189"/>
        <dbReference type="ChEBI" id="CHEBI:456216"/>
        <dbReference type="EC" id="2.7.4.8"/>
    </reaction>
</comment>
<keyword evidence="7 13" id="KW-0808">Transferase</keyword>
<gene>
    <name evidence="13 15" type="primary">gmk</name>
    <name evidence="15" type="ORF">HXK21_04735</name>
</gene>
<name>A0A929WZS2_9BACT</name>
<reference evidence="15" key="1">
    <citation type="submission" date="2020-04" db="EMBL/GenBank/DDBJ databases">
        <title>Deep metagenomics examines the oral microbiome during advanced dental caries in children, revealing novel taxa and co-occurrences with host molecules.</title>
        <authorList>
            <person name="Baker J.L."/>
            <person name="Morton J.T."/>
            <person name="Dinis M."/>
            <person name="Alvarez R."/>
            <person name="Tran N.C."/>
            <person name="Knight R."/>
            <person name="Edlund A."/>
        </authorList>
    </citation>
    <scope>NUCLEOTIDE SEQUENCE</scope>
    <source>
        <strain evidence="15">JCVI_34_bin.1</strain>
    </source>
</reference>
<evidence type="ECO:0000256" key="6">
    <source>
        <dbReference type="ARBA" id="ARBA00022490"/>
    </source>
</evidence>
<dbReference type="SUPFAM" id="SSF52540">
    <property type="entry name" value="P-loop containing nucleoside triphosphate hydrolases"/>
    <property type="match status" value="1"/>
</dbReference>
<dbReference type="RefSeq" id="WP_296087495.1">
    <property type="nucleotide sequence ID" value="NZ_CAUSTY010000005.1"/>
</dbReference>
<evidence type="ECO:0000256" key="4">
    <source>
        <dbReference type="ARBA" id="ARBA00012961"/>
    </source>
</evidence>
<dbReference type="Proteomes" id="UP000704068">
    <property type="component" value="Unassembled WGS sequence"/>
</dbReference>
<evidence type="ECO:0000256" key="9">
    <source>
        <dbReference type="ARBA" id="ARBA00022777"/>
    </source>
</evidence>
<dbReference type="GO" id="GO:0005829">
    <property type="term" value="C:cytosol"/>
    <property type="evidence" value="ECO:0007669"/>
    <property type="project" value="TreeGrafter"/>
</dbReference>
<dbReference type="GO" id="GO:0005524">
    <property type="term" value="F:ATP binding"/>
    <property type="evidence" value="ECO:0007669"/>
    <property type="project" value="UniProtKB-UniRule"/>
</dbReference>
<keyword evidence="10 13" id="KW-0067">ATP-binding</keyword>
<keyword evidence="9 13" id="KW-0418">Kinase</keyword>
<dbReference type="EC" id="2.7.4.8" evidence="4 13"/>
<evidence type="ECO:0000256" key="7">
    <source>
        <dbReference type="ARBA" id="ARBA00022679"/>
    </source>
</evidence>
<comment type="caution">
    <text evidence="15">The sequence shown here is derived from an EMBL/GenBank/DDBJ whole genome shotgun (WGS) entry which is preliminary data.</text>
</comment>
<dbReference type="InterPro" id="IPR027417">
    <property type="entry name" value="P-loop_NTPase"/>
</dbReference>
<evidence type="ECO:0000256" key="1">
    <source>
        <dbReference type="ARBA" id="ARBA00003531"/>
    </source>
</evidence>
<evidence type="ECO:0000256" key="12">
    <source>
        <dbReference type="ARBA" id="ARBA00048594"/>
    </source>
</evidence>
<evidence type="ECO:0000256" key="8">
    <source>
        <dbReference type="ARBA" id="ARBA00022741"/>
    </source>
</evidence>